<dbReference type="OMA" id="HVLEQYM"/>
<dbReference type="GO" id="GO:0000286">
    <property type="term" value="F:alanine dehydrogenase activity"/>
    <property type="evidence" value="ECO:0007669"/>
    <property type="project" value="UniProtKB-EC"/>
</dbReference>
<feature type="domain" description="Fe-containing alcohol dehydrogenase-like C-terminal" evidence="3">
    <location>
        <begin position="194"/>
        <end position="381"/>
    </location>
</feature>
<dbReference type="VEuPathDB" id="AmoebaDB:EIN_418500"/>
<evidence type="ECO:0000313" key="4">
    <source>
        <dbReference type="EMBL" id="ELP87971.1"/>
    </source>
</evidence>
<gene>
    <name evidence="4" type="ORF">EIN_418500</name>
</gene>
<evidence type="ECO:0000256" key="1">
    <source>
        <dbReference type="ARBA" id="ARBA00023002"/>
    </source>
</evidence>
<dbReference type="SUPFAM" id="SSF56796">
    <property type="entry name" value="Dehydroquinate synthase-like"/>
    <property type="match status" value="1"/>
</dbReference>
<dbReference type="OrthoDB" id="339764at2759"/>
<name>A0A0A1U1S7_ENTIV</name>
<dbReference type="CDD" id="cd08187">
    <property type="entry name" value="BDH"/>
    <property type="match status" value="1"/>
</dbReference>
<dbReference type="Pfam" id="PF00465">
    <property type="entry name" value="Fe-ADH"/>
    <property type="match status" value="1"/>
</dbReference>
<dbReference type="InterPro" id="IPR001670">
    <property type="entry name" value="ADH_Fe/GldA"/>
</dbReference>
<reference evidence="4 5" key="1">
    <citation type="submission" date="2012-10" db="EMBL/GenBank/DDBJ databases">
        <authorList>
            <person name="Zafar N."/>
            <person name="Inman J."/>
            <person name="Hall N."/>
            <person name="Lorenzi H."/>
            <person name="Caler E."/>
        </authorList>
    </citation>
    <scope>NUCLEOTIDE SEQUENCE [LARGE SCALE GENOMIC DNA]</scope>
    <source>
        <strain evidence="4 5">IP1</strain>
    </source>
</reference>
<dbReference type="Pfam" id="PF25137">
    <property type="entry name" value="ADH_Fe_C"/>
    <property type="match status" value="1"/>
</dbReference>
<dbReference type="EC" id="1.4.1.1" evidence="4"/>
<dbReference type="GeneID" id="14886987"/>
<evidence type="ECO:0000313" key="5">
    <source>
        <dbReference type="Proteomes" id="UP000014680"/>
    </source>
</evidence>
<sequence>MDNFTYCNPVRLIYGKGSIEEIKKQNLIPTTSRVMLIYGGGSIKKNGVYNDVLKYVTPICEFAGIEPNPHHETCLKAIQLAKENNIDFLLAVGGGSVVDATKYIALALEHTYSTDTYDIIMKYGKYEPNPAKAKIGVVLTIPATGSEMNCGAVISRVSDKTKSHFFHPSVYPTFSIVDPVYTMSLPVNQVRNGLVDSFVHVYEQYIPHYQKNAVTDAESEGVFKVIMSVAEKTINDPTDYKTRADFCYAATVALNWSLCVGVSMCGGAHAVGHEITTYYGLAHGETLAMTTPGVMRFNKEKNAQKLIQMAENVYGIKNAKPEDAIEATENFFKRIGMKTRLSEWGYGKEHFEEIAAKFKENPAGAYKDIDHDGCLKILNDIF</sequence>
<organism evidence="4 5">
    <name type="scientific">Entamoeba invadens IP1</name>
    <dbReference type="NCBI Taxonomy" id="370355"/>
    <lineage>
        <taxon>Eukaryota</taxon>
        <taxon>Amoebozoa</taxon>
        <taxon>Evosea</taxon>
        <taxon>Archamoebae</taxon>
        <taxon>Mastigamoebida</taxon>
        <taxon>Entamoebidae</taxon>
        <taxon>Entamoeba</taxon>
    </lineage>
</organism>
<dbReference type="InterPro" id="IPR044731">
    <property type="entry name" value="BDH-like"/>
</dbReference>
<dbReference type="InterPro" id="IPR056798">
    <property type="entry name" value="ADH_Fe_C"/>
</dbReference>
<dbReference type="Proteomes" id="UP000014680">
    <property type="component" value="Unassembled WGS sequence"/>
</dbReference>
<keyword evidence="5" id="KW-1185">Reference proteome</keyword>
<dbReference type="AlphaFoldDB" id="A0A0A1U1S7"/>
<feature type="domain" description="Alcohol dehydrogenase iron-type/glycerol dehydrogenase GldA" evidence="2">
    <location>
        <begin position="9"/>
        <end position="179"/>
    </location>
</feature>
<dbReference type="PANTHER" id="PTHR43633">
    <property type="entry name" value="ALCOHOL DEHYDROGENASE YQHD"/>
    <property type="match status" value="1"/>
</dbReference>
<accession>A0A0A1U1S7</accession>
<dbReference type="EMBL" id="KB206772">
    <property type="protein sequence ID" value="ELP87971.1"/>
    <property type="molecule type" value="Genomic_DNA"/>
</dbReference>
<dbReference type="Gene3D" id="3.40.50.1970">
    <property type="match status" value="1"/>
</dbReference>
<protein>
    <submittedName>
        <fullName evidence="4">Alcohol dehydrogenase, putative</fullName>
        <ecNumber evidence="4">1.4.1.1</ecNumber>
    </submittedName>
</protein>
<evidence type="ECO:0000259" key="2">
    <source>
        <dbReference type="Pfam" id="PF00465"/>
    </source>
</evidence>
<dbReference type="PANTHER" id="PTHR43633:SF1">
    <property type="entry name" value="ALCOHOL DEHYDROGENASE YQHD"/>
    <property type="match status" value="1"/>
</dbReference>
<keyword evidence="1 4" id="KW-0560">Oxidoreductase</keyword>
<dbReference type="RefSeq" id="XP_004254742.1">
    <property type="nucleotide sequence ID" value="XM_004254694.1"/>
</dbReference>
<dbReference type="Gene3D" id="1.20.1090.10">
    <property type="entry name" value="Dehydroquinate synthase-like - alpha domain"/>
    <property type="match status" value="1"/>
</dbReference>
<dbReference type="FunFam" id="3.40.50.1970:FF:000003">
    <property type="entry name" value="Alcohol dehydrogenase, iron-containing"/>
    <property type="match status" value="1"/>
</dbReference>
<evidence type="ECO:0000259" key="3">
    <source>
        <dbReference type="Pfam" id="PF25137"/>
    </source>
</evidence>
<dbReference type="KEGG" id="eiv:EIN_418500"/>
<dbReference type="GO" id="GO:0046872">
    <property type="term" value="F:metal ion binding"/>
    <property type="evidence" value="ECO:0007669"/>
    <property type="project" value="InterPro"/>
</dbReference>
<proteinExistence type="predicted"/>
<dbReference type="GO" id="GO:1990362">
    <property type="term" value="F:butanol dehydrogenase (NAD+) activity"/>
    <property type="evidence" value="ECO:0007669"/>
    <property type="project" value="InterPro"/>
</dbReference>